<dbReference type="GO" id="GO:0004048">
    <property type="term" value="F:anthranilate phosphoribosyltransferase activity"/>
    <property type="evidence" value="ECO:0007669"/>
    <property type="project" value="UniProtKB-UniRule"/>
</dbReference>
<sequence length="348" mass="38258">MITEYIAKMSLNKNLSHDEMSQIMDDILAGKVSVDKTLSFLEALTEKGETDQELGAMLDKMQQNAIHIHPRINQKIIDVCGTGGDRMHTFNISTTASFVIAASGIVVAKHGNRSVSGISGSADIFEYFGYDLNMKPNQVQEIIERFGIGFMFAPQFHPAMRNVADARKRLDRRTAFNLLGPLCNPAQVKHQLVGVYSKEYLNRVISLLESRGSVSVMTVISEDGLDELSTSSKNYIYQLNKGEVTSSVLDPAELGLNKAKLSDFQVSTKEEAINAFVTVLNGTAKKTMIEITALNAAAGLIVGGFSEKFDEALQISLQSIKNGNAYNLFKDFVKHCGDVTKLEAFEKK</sequence>
<dbReference type="NCBIfam" id="TIGR01245">
    <property type="entry name" value="trpD"/>
    <property type="match status" value="1"/>
</dbReference>
<dbReference type="RefSeq" id="WP_157926793.1">
    <property type="nucleotide sequence ID" value="NZ_LT841358.1"/>
</dbReference>
<keyword evidence="12" id="KW-1185">Reference proteome</keyword>
<comment type="function">
    <text evidence="8">Catalyzes the transfer of the phosphoribosyl group of 5-phosphorylribose-1-pyrophosphate (PRPP) to anthranilate to yield N-(5'-phosphoribosyl)-anthranilate (PRA).</text>
</comment>
<evidence type="ECO:0000256" key="5">
    <source>
        <dbReference type="ARBA" id="ARBA00022679"/>
    </source>
</evidence>
<keyword evidence="7 8" id="KW-0057">Aromatic amino acid biosynthesis</keyword>
<evidence type="ECO:0000256" key="3">
    <source>
        <dbReference type="ARBA" id="ARBA00022605"/>
    </source>
</evidence>
<feature type="binding site" evidence="8">
    <location>
        <position position="226"/>
    </location>
    <ligand>
        <name>Mg(2+)</name>
        <dbReference type="ChEBI" id="CHEBI:18420"/>
        <label>2</label>
    </ligand>
</feature>
<evidence type="ECO:0000313" key="11">
    <source>
        <dbReference type="EMBL" id="SMH70694.1"/>
    </source>
</evidence>
<dbReference type="AlphaFoldDB" id="A0A2H1FD56"/>
<keyword evidence="3 8" id="KW-0028">Amino-acid biosynthesis</keyword>
<evidence type="ECO:0000256" key="7">
    <source>
        <dbReference type="ARBA" id="ARBA00023141"/>
    </source>
</evidence>
<name>A0A2H1FD56_9ARCH</name>
<keyword evidence="5 8" id="KW-0808">Transferase</keyword>
<evidence type="ECO:0000256" key="2">
    <source>
        <dbReference type="ARBA" id="ARBA00011948"/>
    </source>
</evidence>
<dbReference type="InterPro" id="IPR036320">
    <property type="entry name" value="Glycosyl_Trfase_fam3_N_dom_sf"/>
</dbReference>
<gene>
    <name evidence="8 11" type="primary">trpD</name>
    <name evidence="11" type="ORF">NCS_10501</name>
</gene>
<comment type="caution">
    <text evidence="8">Lacks conserved residue(s) required for the propagation of feature annotation.</text>
</comment>
<feature type="binding site" evidence="8">
    <location>
        <position position="227"/>
    </location>
    <ligand>
        <name>Mg(2+)</name>
        <dbReference type="ChEBI" id="CHEBI:18420"/>
        <label>1</label>
    </ligand>
</feature>
<dbReference type="Gene3D" id="1.20.970.10">
    <property type="entry name" value="Transferase, Pyrimidine Nucleoside Phosphorylase, Chain C"/>
    <property type="match status" value="1"/>
</dbReference>
<dbReference type="PANTHER" id="PTHR43285:SF2">
    <property type="entry name" value="ANTHRANILATE PHOSPHORIBOSYLTRANSFERASE"/>
    <property type="match status" value="1"/>
</dbReference>
<keyword evidence="8" id="KW-0479">Metal-binding</keyword>
<evidence type="ECO:0000259" key="9">
    <source>
        <dbReference type="Pfam" id="PF00591"/>
    </source>
</evidence>
<feature type="binding site" evidence="8">
    <location>
        <begin position="109"/>
        <end position="117"/>
    </location>
    <ligand>
        <name>5-phospho-alpha-D-ribose 1-diphosphate</name>
        <dbReference type="ChEBI" id="CHEBI:58017"/>
    </ligand>
</feature>
<reference evidence="12" key="1">
    <citation type="submission" date="2017-03" db="EMBL/GenBank/DDBJ databases">
        <authorList>
            <person name="Herbold C."/>
        </authorList>
    </citation>
    <scope>NUCLEOTIDE SEQUENCE [LARGE SCALE GENOMIC DNA]</scope>
</reference>
<accession>A0A2H1FD56</accession>
<comment type="cofactor">
    <cofactor evidence="8">
        <name>Mg(2+)</name>
        <dbReference type="ChEBI" id="CHEBI:18420"/>
    </cofactor>
    <text evidence="8">Binds 2 magnesium ions per monomer.</text>
</comment>
<feature type="binding site" evidence="8">
    <location>
        <position position="81"/>
    </location>
    <ligand>
        <name>anthranilate</name>
        <dbReference type="ChEBI" id="CHEBI:16567"/>
        <label>1</label>
    </ligand>
</feature>
<dbReference type="EMBL" id="LT841358">
    <property type="protein sequence ID" value="SMH70694.1"/>
    <property type="molecule type" value="Genomic_DNA"/>
</dbReference>
<dbReference type="InterPro" id="IPR000312">
    <property type="entry name" value="Glycosyl_Trfase_fam3"/>
</dbReference>
<keyword evidence="8" id="KW-0460">Magnesium</keyword>
<dbReference type="UniPathway" id="UPA00035">
    <property type="reaction ID" value="UER00041"/>
</dbReference>
<feature type="binding site" evidence="8">
    <location>
        <position position="121"/>
    </location>
    <ligand>
        <name>5-phospho-alpha-D-ribose 1-diphosphate</name>
        <dbReference type="ChEBI" id="CHEBI:58017"/>
    </ligand>
</feature>
<evidence type="ECO:0000259" key="10">
    <source>
        <dbReference type="Pfam" id="PF02885"/>
    </source>
</evidence>
<evidence type="ECO:0000256" key="6">
    <source>
        <dbReference type="ARBA" id="ARBA00022822"/>
    </source>
</evidence>
<dbReference type="PANTHER" id="PTHR43285">
    <property type="entry name" value="ANTHRANILATE PHOSPHORIBOSYLTRANSFERASE"/>
    <property type="match status" value="1"/>
</dbReference>
<dbReference type="HAMAP" id="MF_00211">
    <property type="entry name" value="TrpD"/>
    <property type="match status" value="1"/>
</dbReference>
<dbReference type="Pfam" id="PF00591">
    <property type="entry name" value="Glycos_transf_3"/>
    <property type="match status" value="1"/>
</dbReference>
<evidence type="ECO:0000256" key="1">
    <source>
        <dbReference type="ARBA" id="ARBA00004907"/>
    </source>
</evidence>
<dbReference type="SUPFAM" id="SSF52418">
    <property type="entry name" value="Nucleoside phosphorylase/phosphoribosyltransferase catalytic domain"/>
    <property type="match status" value="1"/>
</dbReference>
<proteinExistence type="inferred from homology"/>
<comment type="catalytic activity">
    <reaction evidence="8">
        <text>N-(5-phospho-beta-D-ribosyl)anthranilate + diphosphate = 5-phospho-alpha-D-ribose 1-diphosphate + anthranilate</text>
        <dbReference type="Rhea" id="RHEA:11768"/>
        <dbReference type="ChEBI" id="CHEBI:16567"/>
        <dbReference type="ChEBI" id="CHEBI:18277"/>
        <dbReference type="ChEBI" id="CHEBI:33019"/>
        <dbReference type="ChEBI" id="CHEBI:58017"/>
        <dbReference type="EC" id="2.4.2.18"/>
    </reaction>
</comment>
<feature type="domain" description="Glycosyl transferase family 3 N-terminal" evidence="10">
    <location>
        <begin position="4"/>
        <end position="65"/>
    </location>
</feature>
<dbReference type="InterPro" id="IPR005940">
    <property type="entry name" value="Anthranilate_Pribosyl_Tfrase"/>
</dbReference>
<dbReference type="FunFam" id="3.40.1030.10:FF:000002">
    <property type="entry name" value="Anthranilate phosphoribosyltransferase"/>
    <property type="match status" value="1"/>
</dbReference>
<keyword evidence="4 8" id="KW-0328">Glycosyltransferase</keyword>
<protein>
    <recommendedName>
        <fullName evidence="2 8">Anthranilate phosphoribosyltransferase</fullName>
        <ecNumber evidence="2 8">2.4.2.18</ecNumber>
    </recommendedName>
</protein>
<feature type="binding site" evidence="8">
    <location>
        <position position="89"/>
    </location>
    <ligand>
        <name>5-phospho-alpha-D-ribose 1-diphosphate</name>
        <dbReference type="ChEBI" id="CHEBI:58017"/>
    </ligand>
</feature>
<dbReference type="SUPFAM" id="SSF47648">
    <property type="entry name" value="Nucleoside phosphorylase/phosphoribosyltransferase N-terminal domain"/>
    <property type="match status" value="1"/>
</dbReference>
<evidence type="ECO:0000256" key="4">
    <source>
        <dbReference type="ARBA" id="ARBA00022676"/>
    </source>
</evidence>
<dbReference type="GO" id="GO:0005829">
    <property type="term" value="C:cytosol"/>
    <property type="evidence" value="ECO:0007669"/>
    <property type="project" value="TreeGrafter"/>
</dbReference>
<feature type="binding site" evidence="8">
    <location>
        <position position="167"/>
    </location>
    <ligand>
        <name>anthranilate</name>
        <dbReference type="ChEBI" id="CHEBI:16567"/>
        <label>2</label>
    </ligand>
</feature>
<dbReference type="Proteomes" id="UP000230607">
    <property type="component" value="Chromosome 1"/>
</dbReference>
<keyword evidence="6 8" id="KW-0822">Tryptophan biosynthesis</keyword>
<dbReference type="EC" id="2.4.2.18" evidence="2 8"/>
<dbReference type="InterPro" id="IPR035902">
    <property type="entry name" value="Nuc_phospho_transferase"/>
</dbReference>
<dbReference type="GO" id="GO:0000287">
    <property type="term" value="F:magnesium ion binding"/>
    <property type="evidence" value="ECO:0007669"/>
    <property type="project" value="UniProtKB-UniRule"/>
</dbReference>
<dbReference type="OrthoDB" id="8214at2157"/>
<comment type="similarity">
    <text evidence="8">Belongs to the anthranilate phosphoribosyltransferase family.</text>
</comment>
<dbReference type="Pfam" id="PF02885">
    <property type="entry name" value="Glycos_trans_3N"/>
    <property type="match status" value="1"/>
</dbReference>
<feature type="binding site" evidence="8">
    <location>
        <position position="81"/>
    </location>
    <ligand>
        <name>5-phospho-alpha-D-ribose 1-diphosphate</name>
        <dbReference type="ChEBI" id="CHEBI:58017"/>
    </ligand>
</feature>
<comment type="subunit">
    <text evidence="8">Homodimer.</text>
</comment>
<evidence type="ECO:0000313" key="12">
    <source>
        <dbReference type="Proteomes" id="UP000230607"/>
    </source>
</evidence>
<organism evidence="11 12">
    <name type="scientific">Candidatus Nitrosotalea okcheonensis</name>
    <dbReference type="NCBI Taxonomy" id="1903276"/>
    <lineage>
        <taxon>Archaea</taxon>
        <taxon>Nitrososphaerota</taxon>
        <taxon>Nitrososphaeria</taxon>
        <taxon>Nitrosotaleales</taxon>
        <taxon>Nitrosotaleaceae</taxon>
        <taxon>Nitrosotalea</taxon>
    </lineage>
</organism>
<feature type="binding site" evidence="8">
    <location>
        <position position="227"/>
    </location>
    <ligand>
        <name>Mg(2+)</name>
        <dbReference type="ChEBI" id="CHEBI:18420"/>
        <label>2</label>
    </ligand>
</feature>
<evidence type="ECO:0000256" key="8">
    <source>
        <dbReference type="HAMAP-Rule" id="MF_00211"/>
    </source>
</evidence>
<comment type="pathway">
    <text evidence="1 8">Amino-acid biosynthesis; L-tryptophan biosynthesis; L-tryptophan from chorismate: step 2/5.</text>
</comment>
<dbReference type="InterPro" id="IPR017459">
    <property type="entry name" value="Glycosyl_Trfase_fam3_N_dom"/>
</dbReference>
<dbReference type="GO" id="GO:0000162">
    <property type="term" value="P:L-tryptophan biosynthetic process"/>
    <property type="evidence" value="ECO:0007669"/>
    <property type="project" value="UniProtKB-UniRule"/>
</dbReference>
<feature type="binding site" evidence="8">
    <location>
        <begin position="84"/>
        <end position="85"/>
    </location>
    <ligand>
        <name>5-phospho-alpha-D-ribose 1-diphosphate</name>
        <dbReference type="ChEBI" id="CHEBI:58017"/>
    </ligand>
</feature>
<feature type="binding site" evidence="8">
    <location>
        <begin position="91"/>
        <end position="94"/>
    </location>
    <ligand>
        <name>5-phospho-alpha-D-ribose 1-diphosphate</name>
        <dbReference type="ChEBI" id="CHEBI:58017"/>
    </ligand>
</feature>
<feature type="binding site" evidence="8">
    <location>
        <position position="112"/>
    </location>
    <ligand>
        <name>anthranilate</name>
        <dbReference type="ChEBI" id="CHEBI:16567"/>
        <label>1</label>
    </ligand>
</feature>
<feature type="binding site" evidence="8">
    <location>
        <position position="93"/>
    </location>
    <ligand>
        <name>Mg(2+)</name>
        <dbReference type="ChEBI" id="CHEBI:18420"/>
        <label>1</label>
    </ligand>
</feature>
<feature type="domain" description="Glycosyl transferase family 3" evidence="9">
    <location>
        <begin position="74"/>
        <end position="326"/>
    </location>
</feature>
<dbReference type="Gene3D" id="3.40.1030.10">
    <property type="entry name" value="Nucleoside phosphorylase/phosphoribosyltransferase catalytic domain"/>
    <property type="match status" value="1"/>
</dbReference>